<gene>
    <name evidence="2" type="ORF">PSYMO_35562</name>
</gene>
<dbReference type="AlphaFoldDB" id="A0A656GLW1"/>
<evidence type="ECO:0000259" key="1">
    <source>
        <dbReference type="Pfam" id="PF00668"/>
    </source>
</evidence>
<proteinExistence type="predicted"/>
<dbReference type="Gene3D" id="3.30.559.10">
    <property type="entry name" value="Chloramphenicol acetyltransferase-like domain"/>
    <property type="match status" value="1"/>
</dbReference>
<feature type="non-terminal residue" evidence="2">
    <location>
        <position position="1"/>
    </location>
</feature>
<sequence length="55" mass="6373">FALDVDQLAAGETVERYVDQEVQQPFDLQHGPLLRVRLLKLSEQEHVLVLTQHHI</sequence>
<feature type="domain" description="Condensation" evidence="1">
    <location>
        <begin position="6"/>
        <end position="55"/>
    </location>
</feature>
<dbReference type="InterPro" id="IPR001242">
    <property type="entry name" value="Condensation_dom"/>
</dbReference>
<dbReference type="EMBL" id="AEAG01002387">
    <property type="protein sequence ID" value="EGH26485.1"/>
    <property type="molecule type" value="Genomic_DNA"/>
</dbReference>
<evidence type="ECO:0000313" key="3">
    <source>
        <dbReference type="Proteomes" id="UP000003465"/>
    </source>
</evidence>
<evidence type="ECO:0000313" key="2">
    <source>
        <dbReference type="EMBL" id="EGH26485.1"/>
    </source>
</evidence>
<name>A0A656GLW1_PSEA0</name>
<dbReference type="SUPFAM" id="SSF52777">
    <property type="entry name" value="CoA-dependent acyltransferases"/>
    <property type="match status" value="1"/>
</dbReference>
<reference evidence="2 3" key="1">
    <citation type="journal article" date="2011" name="PLoS Pathog.">
        <title>Dynamic evolution of pathogenicity revealed by sequencing and comparative genomics of 19 Pseudomonas syringae isolates.</title>
        <authorList>
            <person name="Baltrus D.A."/>
            <person name="Nishimura M.T."/>
            <person name="Romanchuk A."/>
            <person name="Chang J.H."/>
            <person name="Mukhtar M.S."/>
            <person name="Cherkis K."/>
            <person name="Roach J."/>
            <person name="Grant S.R."/>
            <person name="Jones C.D."/>
            <person name="Dangl J.L."/>
        </authorList>
    </citation>
    <scope>NUCLEOTIDE SEQUENCE [LARGE SCALE GENOMIC DNA]</scope>
    <source>
        <strain evidence="2 3">301020</strain>
    </source>
</reference>
<dbReference type="Pfam" id="PF00668">
    <property type="entry name" value="Condensation"/>
    <property type="match status" value="1"/>
</dbReference>
<accession>A0A656GLW1</accession>
<dbReference type="InterPro" id="IPR023213">
    <property type="entry name" value="CAT-like_dom_sf"/>
</dbReference>
<feature type="non-terminal residue" evidence="2">
    <location>
        <position position="55"/>
    </location>
</feature>
<organism evidence="2 3">
    <name type="scientific">Pseudomonas amygdali pv. mori str. 301020</name>
    <dbReference type="NCBI Taxonomy" id="629261"/>
    <lineage>
        <taxon>Bacteria</taxon>
        <taxon>Pseudomonadati</taxon>
        <taxon>Pseudomonadota</taxon>
        <taxon>Gammaproteobacteria</taxon>
        <taxon>Pseudomonadales</taxon>
        <taxon>Pseudomonadaceae</taxon>
        <taxon>Pseudomonas</taxon>
        <taxon>Pseudomonas amygdali</taxon>
    </lineage>
</organism>
<comment type="caution">
    <text evidence="2">The sequence shown here is derived from an EMBL/GenBank/DDBJ whole genome shotgun (WGS) entry which is preliminary data.</text>
</comment>
<dbReference type="Proteomes" id="UP000003465">
    <property type="component" value="Unassembled WGS sequence"/>
</dbReference>
<dbReference type="GO" id="GO:0003824">
    <property type="term" value="F:catalytic activity"/>
    <property type="evidence" value="ECO:0007669"/>
    <property type="project" value="InterPro"/>
</dbReference>
<protein>
    <submittedName>
        <fullName evidence="2">Pyoverdine sidechain peptide synthetase III, L-Thr-L-Ser component</fullName>
    </submittedName>
</protein>